<feature type="transmembrane region" description="Helical" evidence="6">
    <location>
        <begin position="54"/>
        <end position="77"/>
    </location>
</feature>
<evidence type="ECO:0000256" key="4">
    <source>
        <dbReference type="ARBA" id="ARBA00022989"/>
    </source>
</evidence>
<keyword evidence="9" id="KW-1185">Reference proteome</keyword>
<protein>
    <recommendedName>
        <fullName evidence="7">DUF2179 domain-containing protein</fullName>
    </recommendedName>
</protein>
<dbReference type="AlphaFoldDB" id="A0A1U7NCT1"/>
<comment type="caution">
    <text evidence="8">The sequence shown here is derived from an EMBL/GenBank/DDBJ whole genome shotgun (WGS) entry which is preliminary data.</text>
</comment>
<gene>
    <name evidence="8" type="ORF">BO222_12390</name>
</gene>
<accession>A0A1U7NCT1</accession>
<keyword evidence="3 6" id="KW-0812">Transmembrane</keyword>
<dbReference type="GO" id="GO:0005886">
    <property type="term" value="C:plasma membrane"/>
    <property type="evidence" value="ECO:0007669"/>
    <property type="project" value="UniProtKB-SubCell"/>
</dbReference>
<dbReference type="PANTHER" id="PTHR33545:SF5">
    <property type="entry name" value="UPF0750 MEMBRANE PROTEIN YITT"/>
    <property type="match status" value="1"/>
</dbReference>
<evidence type="ECO:0000256" key="3">
    <source>
        <dbReference type="ARBA" id="ARBA00022692"/>
    </source>
</evidence>
<dbReference type="Pfam" id="PF10035">
    <property type="entry name" value="DUF2179"/>
    <property type="match status" value="1"/>
</dbReference>
<dbReference type="InterPro" id="IPR019264">
    <property type="entry name" value="DUF2179"/>
</dbReference>
<proteinExistence type="predicted"/>
<dbReference type="PANTHER" id="PTHR33545">
    <property type="entry name" value="UPF0750 MEMBRANE PROTEIN YITT-RELATED"/>
    <property type="match status" value="1"/>
</dbReference>
<dbReference type="CDD" id="cd16380">
    <property type="entry name" value="YitT_C"/>
    <property type="match status" value="1"/>
</dbReference>
<evidence type="ECO:0000256" key="1">
    <source>
        <dbReference type="ARBA" id="ARBA00004651"/>
    </source>
</evidence>
<evidence type="ECO:0000313" key="9">
    <source>
        <dbReference type="Proteomes" id="UP000186341"/>
    </source>
</evidence>
<dbReference type="GeneID" id="82203924"/>
<keyword evidence="5 6" id="KW-0472">Membrane</keyword>
<reference evidence="8 9" key="1">
    <citation type="submission" date="2016-11" db="EMBL/GenBank/DDBJ databases">
        <title>Description of two novel members of the family Erysipelotrichaceae: Ileibacterium lipovorans gen. nov., sp. nov. and Dubosiella newyorkensis, gen. nov., sp. nov.</title>
        <authorList>
            <person name="Cox L.M."/>
            <person name="Sohn J."/>
            <person name="Tyrrell K.L."/>
            <person name="Citron D.M."/>
            <person name="Lawson P.A."/>
            <person name="Patel N.B."/>
            <person name="Iizumi T."/>
            <person name="Perez-Perez G.I."/>
            <person name="Goldstein E.J."/>
            <person name="Blaser M.J."/>
        </authorList>
    </citation>
    <scope>NUCLEOTIDE SEQUENCE [LARGE SCALE GENOMIC DNA]</scope>
    <source>
        <strain evidence="8 9">NYU-BL-A3</strain>
    </source>
</reference>
<evidence type="ECO:0000313" key="8">
    <source>
        <dbReference type="EMBL" id="OLU36514.1"/>
    </source>
</evidence>
<dbReference type="InterPro" id="IPR015867">
    <property type="entry name" value="N-reg_PII/ATP_PRibTrfase_C"/>
</dbReference>
<sequence length="302" mass="32539">MKKMDVKKTLIQLLPVLAGNFLIAAAVNAFIIPGNFISGGSTGLALVLNHFLNIPYPLAVTSISWICFILGLLCLGIKFAGRTLISAIVYPIFFNLTAGLGQAFDGNEPMLYAILAGVLMGCGLGMILQADASSGGLDIPPIILEKKFGLPVSATMWAMDVVLLVLQISQASILSISYGVIYMALTYVTMNQILSSGKHAVEMLVYTPKSEEVLECILHDQDKGASLIHVKSGYLKQEGYAVHSIFRKKDLASMQKAVFDIDPDAFVVISNVRQVRGTGFYPAKYSDLKKANQKKEAAKSAA</sequence>
<evidence type="ECO:0000256" key="5">
    <source>
        <dbReference type="ARBA" id="ARBA00023136"/>
    </source>
</evidence>
<dbReference type="Pfam" id="PF02588">
    <property type="entry name" value="YitT_membrane"/>
    <property type="match status" value="1"/>
</dbReference>
<feature type="transmembrane region" description="Helical" evidence="6">
    <location>
        <begin position="172"/>
        <end position="190"/>
    </location>
</feature>
<keyword evidence="2" id="KW-1003">Cell membrane</keyword>
<dbReference type="EMBL" id="MPJW01000271">
    <property type="protein sequence ID" value="OLU36514.1"/>
    <property type="molecule type" value="Genomic_DNA"/>
</dbReference>
<feature type="transmembrane region" description="Helical" evidence="6">
    <location>
        <begin position="84"/>
        <end position="104"/>
    </location>
</feature>
<evidence type="ECO:0000256" key="6">
    <source>
        <dbReference type="SAM" id="Phobius"/>
    </source>
</evidence>
<dbReference type="InterPro" id="IPR003740">
    <property type="entry name" value="YitT"/>
</dbReference>
<feature type="transmembrane region" description="Helical" evidence="6">
    <location>
        <begin position="110"/>
        <end position="128"/>
    </location>
</feature>
<dbReference type="RefSeq" id="WP_075821068.1">
    <property type="nucleotide sequence ID" value="NZ_CAPNHH010000013.1"/>
</dbReference>
<dbReference type="Gene3D" id="3.30.70.120">
    <property type="match status" value="1"/>
</dbReference>
<name>A0A1U7NCT1_9FIRM</name>
<feature type="transmembrane region" description="Helical" evidence="6">
    <location>
        <begin position="12"/>
        <end position="34"/>
    </location>
</feature>
<organism evidence="8 9">
    <name type="scientific">Ileibacterium valens</name>
    <dbReference type="NCBI Taxonomy" id="1862668"/>
    <lineage>
        <taxon>Bacteria</taxon>
        <taxon>Bacillati</taxon>
        <taxon>Bacillota</taxon>
        <taxon>Erysipelotrichia</taxon>
        <taxon>Erysipelotrichales</taxon>
        <taxon>Erysipelotrichaceae</taxon>
        <taxon>Ileibacterium</taxon>
    </lineage>
</organism>
<dbReference type="OrthoDB" id="1758221at2"/>
<dbReference type="InterPro" id="IPR051461">
    <property type="entry name" value="UPF0750_membrane"/>
</dbReference>
<feature type="domain" description="DUF2179" evidence="7">
    <location>
        <begin position="224"/>
        <end position="277"/>
    </location>
</feature>
<evidence type="ECO:0000256" key="2">
    <source>
        <dbReference type="ARBA" id="ARBA00022475"/>
    </source>
</evidence>
<dbReference type="PIRSF" id="PIRSF006483">
    <property type="entry name" value="Membrane_protein_YitT"/>
    <property type="match status" value="1"/>
</dbReference>
<keyword evidence="4 6" id="KW-1133">Transmembrane helix</keyword>
<dbReference type="Proteomes" id="UP000186341">
    <property type="component" value="Unassembled WGS sequence"/>
</dbReference>
<comment type="subcellular location">
    <subcellularLocation>
        <location evidence="1">Cell membrane</location>
        <topology evidence="1">Multi-pass membrane protein</topology>
    </subcellularLocation>
</comment>
<evidence type="ECO:0000259" key="7">
    <source>
        <dbReference type="Pfam" id="PF10035"/>
    </source>
</evidence>